<dbReference type="AlphaFoldDB" id="A0A1F6AGV2"/>
<dbReference type="Gene3D" id="3.60.15.10">
    <property type="entry name" value="Ribonuclease Z/Hydroxyacylglutathione hydrolase-like"/>
    <property type="match status" value="1"/>
</dbReference>
<feature type="transmembrane region" description="Helical" evidence="1">
    <location>
        <begin position="6"/>
        <end position="24"/>
    </location>
</feature>
<dbReference type="SUPFAM" id="SSF56281">
    <property type="entry name" value="Metallo-hydrolase/oxidoreductase"/>
    <property type="match status" value="1"/>
</dbReference>
<dbReference type="PANTHER" id="PTHR30619:SF1">
    <property type="entry name" value="RECOMBINATION PROTEIN 2"/>
    <property type="match status" value="1"/>
</dbReference>
<dbReference type="PANTHER" id="PTHR30619">
    <property type="entry name" value="DNA INTERNALIZATION/COMPETENCE PROTEIN COMEC/REC2"/>
    <property type="match status" value="1"/>
</dbReference>
<dbReference type="CDD" id="cd07731">
    <property type="entry name" value="ComA-like_MBL-fold"/>
    <property type="match status" value="1"/>
</dbReference>
<dbReference type="InterPro" id="IPR036866">
    <property type="entry name" value="RibonucZ/Hydroxyglut_hydro"/>
</dbReference>
<dbReference type="EMBL" id="MFJV01000001">
    <property type="protein sequence ID" value="OGG23911.1"/>
    <property type="molecule type" value="Genomic_DNA"/>
</dbReference>
<dbReference type="Proteomes" id="UP000178759">
    <property type="component" value="Unassembled WGS sequence"/>
</dbReference>
<evidence type="ECO:0000256" key="1">
    <source>
        <dbReference type="SAM" id="Phobius"/>
    </source>
</evidence>
<dbReference type="InterPro" id="IPR001279">
    <property type="entry name" value="Metallo-B-lactamas"/>
</dbReference>
<evidence type="ECO:0000313" key="3">
    <source>
        <dbReference type="EMBL" id="OGG23911.1"/>
    </source>
</evidence>
<keyword evidence="1" id="KW-0812">Transmembrane</keyword>
<gene>
    <name evidence="3" type="ORF">A3A79_01785</name>
</gene>
<sequence length="278" mass="31098">MFRLKIGYVLTGIATGLVLLFSYFTSLPDEKLRIVFCDVGQGDGAYIRFPDGRDMVVDGGPNDKILGCLGRYMPFWDRHIDIVVMTHPQKDHMQGLISVFERYDVDYFVRSNVENTTEGYKELQNVVQSKNIPQKFVTTGELIDIDQTKLSVAWPSPDVLGATTDINDASVVFFLRYGSFDALFTGDATLRQGFEWQAGDAIEVLKVPHHGSKTGMNEAFVDSVRPSLAVISVGKNNTYGHPTQEILEMLEARAIRVMRTDQEGDIEVVSDGKNFEVN</sequence>
<dbReference type="STRING" id="1798392.A3A79_01785"/>
<reference evidence="3 4" key="1">
    <citation type="journal article" date="2016" name="Nat. Commun.">
        <title>Thousands of microbial genomes shed light on interconnected biogeochemical processes in an aquifer system.</title>
        <authorList>
            <person name="Anantharaman K."/>
            <person name="Brown C.T."/>
            <person name="Hug L.A."/>
            <person name="Sharon I."/>
            <person name="Castelle C.J."/>
            <person name="Probst A.J."/>
            <person name="Thomas B.C."/>
            <person name="Singh A."/>
            <person name="Wilkins M.J."/>
            <person name="Karaoz U."/>
            <person name="Brodie E.L."/>
            <person name="Williams K.H."/>
            <person name="Hubbard S.S."/>
            <person name="Banfield J.F."/>
        </authorList>
    </citation>
    <scope>NUCLEOTIDE SEQUENCE [LARGE SCALE GENOMIC DNA]</scope>
</reference>
<dbReference type="InterPro" id="IPR035681">
    <property type="entry name" value="ComA-like_MBL"/>
</dbReference>
<dbReference type="InterPro" id="IPR052159">
    <property type="entry name" value="Competence_DNA_uptake"/>
</dbReference>
<accession>A0A1F6AGV2</accession>
<evidence type="ECO:0000313" key="4">
    <source>
        <dbReference type="Proteomes" id="UP000178759"/>
    </source>
</evidence>
<proteinExistence type="predicted"/>
<protein>
    <recommendedName>
        <fullName evidence="2">Metallo-beta-lactamase domain-containing protein</fullName>
    </recommendedName>
</protein>
<name>A0A1F6AGV2_9BACT</name>
<dbReference type="Pfam" id="PF00753">
    <property type="entry name" value="Lactamase_B"/>
    <property type="match status" value="1"/>
</dbReference>
<comment type="caution">
    <text evidence="3">The sequence shown here is derived from an EMBL/GenBank/DDBJ whole genome shotgun (WGS) entry which is preliminary data.</text>
</comment>
<organism evidence="3 4">
    <name type="scientific">Candidatus Gottesmanbacteria bacterium RIFCSPLOWO2_01_FULL_43_11b</name>
    <dbReference type="NCBI Taxonomy" id="1798392"/>
    <lineage>
        <taxon>Bacteria</taxon>
        <taxon>Candidatus Gottesmaniibacteriota</taxon>
    </lineage>
</organism>
<evidence type="ECO:0000259" key="2">
    <source>
        <dbReference type="Pfam" id="PF00753"/>
    </source>
</evidence>
<keyword evidence="1" id="KW-0472">Membrane</keyword>
<feature type="domain" description="Metallo-beta-lactamase" evidence="2">
    <location>
        <begin position="47"/>
        <end position="234"/>
    </location>
</feature>
<keyword evidence="1" id="KW-1133">Transmembrane helix</keyword>